<comment type="caution">
    <text evidence="1">The sequence shown here is derived from an EMBL/GenBank/DDBJ whole genome shotgun (WGS) entry which is preliminary data.</text>
</comment>
<keyword evidence="2" id="KW-1185">Reference proteome</keyword>
<protein>
    <submittedName>
        <fullName evidence="1">Uncharacterized protein</fullName>
    </submittedName>
</protein>
<evidence type="ECO:0000313" key="1">
    <source>
        <dbReference type="EMBL" id="KAJ8376570.1"/>
    </source>
</evidence>
<dbReference type="AlphaFoldDB" id="A0A9Q1G711"/>
<proteinExistence type="predicted"/>
<name>A0A9Q1G711_SYNKA</name>
<gene>
    <name evidence="1" type="ORF">SKAU_G00071500</name>
</gene>
<organism evidence="1 2">
    <name type="scientific">Synaphobranchus kaupii</name>
    <name type="common">Kaup's arrowtooth eel</name>
    <dbReference type="NCBI Taxonomy" id="118154"/>
    <lineage>
        <taxon>Eukaryota</taxon>
        <taxon>Metazoa</taxon>
        <taxon>Chordata</taxon>
        <taxon>Craniata</taxon>
        <taxon>Vertebrata</taxon>
        <taxon>Euteleostomi</taxon>
        <taxon>Actinopterygii</taxon>
        <taxon>Neopterygii</taxon>
        <taxon>Teleostei</taxon>
        <taxon>Anguilliformes</taxon>
        <taxon>Synaphobranchidae</taxon>
        <taxon>Synaphobranchus</taxon>
    </lineage>
</organism>
<sequence>MEKRCKHITESQENIKRSVTLCDSDDLKHRMYKVPPSEPGEGRFPCPVTRNMRHLLDEFKGLYEERLRRLEIQTGGGSHEEILRMKVRILNSYVNDLSDQNQVLIQTVEDLEKEANGKVAFLEAKIHSSDQIIDDLGYRNRCLEGNTESLHSEILDMKLDISTLSRLAQQAQHTHKLDVSGVSLRTIPLEQIAELSVYSKRM</sequence>
<dbReference type="EMBL" id="JAINUF010000002">
    <property type="protein sequence ID" value="KAJ8376570.1"/>
    <property type="molecule type" value="Genomic_DNA"/>
</dbReference>
<evidence type="ECO:0000313" key="2">
    <source>
        <dbReference type="Proteomes" id="UP001152622"/>
    </source>
</evidence>
<dbReference type="Proteomes" id="UP001152622">
    <property type="component" value="Chromosome 2"/>
</dbReference>
<accession>A0A9Q1G711</accession>
<reference evidence="1" key="1">
    <citation type="journal article" date="2023" name="Science">
        <title>Genome structures resolve the early diversification of teleost fishes.</title>
        <authorList>
            <person name="Parey E."/>
            <person name="Louis A."/>
            <person name="Montfort J."/>
            <person name="Bouchez O."/>
            <person name="Roques C."/>
            <person name="Iampietro C."/>
            <person name="Lluch J."/>
            <person name="Castinel A."/>
            <person name="Donnadieu C."/>
            <person name="Desvignes T."/>
            <person name="Floi Bucao C."/>
            <person name="Jouanno E."/>
            <person name="Wen M."/>
            <person name="Mejri S."/>
            <person name="Dirks R."/>
            <person name="Jansen H."/>
            <person name="Henkel C."/>
            <person name="Chen W.J."/>
            <person name="Zahm M."/>
            <person name="Cabau C."/>
            <person name="Klopp C."/>
            <person name="Thompson A.W."/>
            <person name="Robinson-Rechavi M."/>
            <person name="Braasch I."/>
            <person name="Lecointre G."/>
            <person name="Bobe J."/>
            <person name="Postlethwait J.H."/>
            <person name="Berthelot C."/>
            <person name="Roest Crollius H."/>
            <person name="Guiguen Y."/>
        </authorList>
    </citation>
    <scope>NUCLEOTIDE SEQUENCE</scope>
    <source>
        <strain evidence="1">WJC10195</strain>
    </source>
</reference>
<dbReference type="OrthoDB" id="6350415at2759"/>